<dbReference type="PANTHER" id="PTHR33909">
    <property type="entry name" value="SEC TRANSLOCON ACCESSORY COMPLEX SUBUNIT YAJC"/>
    <property type="match status" value="1"/>
</dbReference>
<keyword evidence="7" id="KW-1003">Cell membrane</keyword>
<dbReference type="EMBL" id="LC066377">
    <property type="protein sequence ID" value="BAT28969.1"/>
    <property type="molecule type" value="Genomic_DNA"/>
</dbReference>
<evidence type="ECO:0000256" key="8">
    <source>
        <dbReference type="ARBA" id="ARBA00022692"/>
    </source>
</evidence>
<comment type="subunit">
    <text evidence="4">Part of the SecDF-YidC-YajC translocase complex. The SecDF-YidC-YajC translocase forms a supercomplex with SecYEG, called the holo-translocon (HTL).</text>
</comment>
<evidence type="ECO:0000256" key="2">
    <source>
        <dbReference type="ARBA" id="ARBA00004162"/>
    </source>
</evidence>
<evidence type="ECO:0000256" key="12">
    <source>
        <dbReference type="ARBA" id="ARBA00023136"/>
    </source>
</evidence>
<protein>
    <recommendedName>
        <fullName evidence="5">Sec translocon accessory complex subunit YajC</fullName>
    </recommendedName>
</protein>
<keyword evidence="6" id="KW-0813">Transport</keyword>
<evidence type="ECO:0000256" key="3">
    <source>
        <dbReference type="ARBA" id="ARBA00006742"/>
    </source>
</evidence>
<proteinExistence type="inferred from homology"/>
<organism evidence="14">
    <name type="scientific">Aureimonas frigidaquae</name>
    <dbReference type="NCBI Taxonomy" id="424757"/>
    <lineage>
        <taxon>Bacteria</taxon>
        <taxon>Pseudomonadati</taxon>
        <taxon>Pseudomonadota</taxon>
        <taxon>Alphaproteobacteria</taxon>
        <taxon>Hyphomicrobiales</taxon>
        <taxon>Aurantimonadaceae</taxon>
        <taxon>Aureimonas</taxon>
    </lineage>
</organism>
<keyword evidence="11" id="KW-0811">Translocation</keyword>
<evidence type="ECO:0000256" key="10">
    <source>
        <dbReference type="ARBA" id="ARBA00022989"/>
    </source>
</evidence>
<dbReference type="GO" id="GO:0005886">
    <property type="term" value="C:plasma membrane"/>
    <property type="evidence" value="ECO:0007669"/>
    <property type="project" value="UniProtKB-SubCell"/>
</dbReference>
<dbReference type="PRINTS" id="PR01853">
    <property type="entry name" value="YAJCTRNLCASE"/>
</dbReference>
<evidence type="ECO:0000256" key="4">
    <source>
        <dbReference type="ARBA" id="ARBA00011718"/>
    </source>
</evidence>
<keyword evidence="10 13" id="KW-1133">Transmembrane helix</keyword>
<comment type="subcellular location">
    <subcellularLocation>
        <location evidence="2">Cell membrane</location>
        <topology evidence="2">Single-pass membrane protein</topology>
    </subcellularLocation>
</comment>
<dbReference type="AlphaFoldDB" id="A0A0N7KY79"/>
<comment type="function">
    <text evidence="1">The SecYEG-SecDF-YajC-YidC holo-translocon (HTL) protein secretase/insertase is a supercomplex required for protein secretion, insertion of proteins into membranes, and assembly of membrane protein complexes. While the SecYEG complex is essential for assembly of a number of proteins and complexes, the SecDF-YajC-YidC subcomplex facilitates these functions.</text>
</comment>
<feature type="transmembrane region" description="Helical" evidence="13">
    <location>
        <begin position="22"/>
        <end position="41"/>
    </location>
</feature>
<evidence type="ECO:0000256" key="6">
    <source>
        <dbReference type="ARBA" id="ARBA00022448"/>
    </source>
</evidence>
<evidence type="ECO:0000313" key="14">
    <source>
        <dbReference type="EMBL" id="BAT28969.1"/>
    </source>
</evidence>
<keyword evidence="9" id="KW-0653">Protein transport</keyword>
<dbReference type="SMART" id="SM01323">
    <property type="entry name" value="YajC"/>
    <property type="match status" value="1"/>
</dbReference>
<evidence type="ECO:0000256" key="7">
    <source>
        <dbReference type="ARBA" id="ARBA00022475"/>
    </source>
</evidence>
<evidence type="ECO:0000256" key="11">
    <source>
        <dbReference type="ARBA" id="ARBA00023010"/>
    </source>
</evidence>
<comment type="similarity">
    <text evidence="3">Belongs to the YajC family.</text>
</comment>
<keyword evidence="12 13" id="KW-0472">Membrane</keyword>
<dbReference type="NCBIfam" id="TIGR00739">
    <property type="entry name" value="yajC"/>
    <property type="match status" value="1"/>
</dbReference>
<accession>A0A0N7KY79</accession>
<evidence type="ECO:0000256" key="9">
    <source>
        <dbReference type="ARBA" id="ARBA00022927"/>
    </source>
</evidence>
<keyword evidence="8 13" id="KW-0812">Transmembrane</keyword>
<name>A0A0N7KY79_9HYPH</name>
<dbReference type="OrthoDB" id="9811406at2"/>
<evidence type="ECO:0000256" key="5">
    <source>
        <dbReference type="ARBA" id="ARBA00014962"/>
    </source>
</evidence>
<reference evidence="14" key="1">
    <citation type="journal article" date="2015" name="Proc. Natl. Acad. Sci. U.S.A.">
        <title>Bacterial clade with the ribosomal RNA operon on a small plasmid rather than the chromosome.</title>
        <authorList>
            <person name="Anda M."/>
            <person name="Ohtsubo Y."/>
            <person name="Okubo T."/>
            <person name="Sugawara M."/>
            <person name="Nagata Y."/>
            <person name="Tsuda M."/>
            <person name="Minamisawa K."/>
            <person name="Mitsui H."/>
        </authorList>
    </citation>
    <scope>NUCLEOTIDE SEQUENCE</scope>
    <source>
        <strain evidence="14">JCM 14755</strain>
    </source>
</reference>
<sequence length="115" mass="12414">MFVSPAFAQTAGAGAAGGTESLLITILPFVAVFAIMYFLIIRPQRRQMKKRDEMLRSIRRGDTVVTGGGIIGKVVKVLDNGEVEVQISEQVKIRVLQSTIADVRVKGEPAAANTK</sequence>
<dbReference type="GO" id="GO:0015031">
    <property type="term" value="P:protein transport"/>
    <property type="evidence" value="ECO:0007669"/>
    <property type="project" value="UniProtKB-KW"/>
</dbReference>
<evidence type="ECO:0000256" key="13">
    <source>
        <dbReference type="SAM" id="Phobius"/>
    </source>
</evidence>
<evidence type="ECO:0000256" key="1">
    <source>
        <dbReference type="ARBA" id="ARBA00002061"/>
    </source>
</evidence>
<dbReference type="RefSeq" id="WP_062229285.1">
    <property type="nucleotide sequence ID" value="NZ_BBWR01000018.1"/>
</dbReference>
<dbReference type="PANTHER" id="PTHR33909:SF1">
    <property type="entry name" value="SEC TRANSLOCON ACCESSORY COMPLEX SUBUNIT YAJC"/>
    <property type="match status" value="1"/>
</dbReference>
<dbReference type="InterPro" id="IPR003849">
    <property type="entry name" value="Preprotein_translocase_YajC"/>
</dbReference>
<dbReference type="Pfam" id="PF02699">
    <property type="entry name" value="YajC"/>
    <property type="match status" value="1"/>
</dbReference>